<reference evidence="3" key="1">
    <citation type="submission" date="2017-04" db="EMBL/GenBank/DDBJ databases">
        <authorList>
            <person name="Varghese N."/>
            <person name="Submissions S."/>
        </authorList>
    </citation>
    <scope>NUCLEOTIDE SEQUENCE [LARGE SCALE GENOMIC DNA]</scope>
    <source>
        <strain evidence="3">DSM 16512</strain>
    </source>
</reference>
<accession>A0A1W1WUN8</accession>
<feature type="transmembrane region" description="Helical" evidence="1">
    <location>
        <begin position="12"/>
        <end position="32"/>
    </location>
</feature>
<feature type="transmembrane region" description="Helical" evidence="1">
    <location>
        <begin position="38"/>
        <end position="56"/>
    </location>
</feature>
<dbReference type="STRING" id="1069081.SAMN05660197_1827"/>
<dbReference type="PROSITE" id="PS51257">
    <property type="entry name" value="PROKAR_LIPOPROTEIN"/>
    <property type="match status" value="1"/>
</dbReference>
<protein>
    <submittedName>
        <fullName evidence="2">Uncharacterized protein</fullName>
    </submittedName>
</protein>
<keyword evidence="1" id="KW-0812">Transmembrane</keyword>
<gene>
    <name evidence="2" type="ORF">SAMN05660197_1827</name>
</gene>
<dbReference type="Proteomes" id="UP000192602">
    <property type="component" value="Unassembled WGS sequence"/>
</dbReference>
<keyword evidence="1" id="KW-0472">Membrane</keyword>
<keyword evidence="1" id="KW-1133">Transmembrane helix</keyword>
<evidence type="ECO:0000313" key="3">
    <source>
        <dbReference type="Proteomes" id="UP000192602"/>
    </source>
</evidence>
<dbReference type="EMBL" id="FWWZ01000001">
    <property type="protein sequence ID" value="SMC09997.1"/>
    <property type="molecule type" value="Genomic_DNA"/>
</dbReference>
<proteinExistence type="predicted"/>
<dbReference type="OrthoDB" id="9962424at2"/>
<name>A0A1W1WUN8_9BACT</name>
<dbReference type="RefSeq" id="WP_084276360.1">
    <property type="nucleotide sequence ID" value="NZ_AP026671.1"/>
</dbReference>
<keyword evidence="3" id="KW-1185">Reference proteome</keyword>
<dbReference type="AlphaFoldDB" id="A0A1W1WUN8"/>
<evidence type="ECO:0000256" key="1">
    <source>
        <dbReference type="SAM" id="Phobius"/>
    </source>
</evidence>
<evidence type="ECO:0000313" key="2">
    <source>
        <dbReference type="EMBL" id="SMC09997.1"/>
    </source>
</evidence>
<sequence length="59" mass="6586">MKCRVCRRGELFYLFGWGLMVTAFNSFTVGCMELSQSGAYGMLLSGIAVMIYGAYLKSR</sequence>
<organism evidence="2 3">
    <name type="scientific">Nitratiruptor tergarcus DSM 16512</name>
    <dbReference type="NCBI Taxonomy" id="1069081"/>
    <lineage>
        <taxon>Bacteria</taxon>
        <taxon>Pseudomonadati</taxon>
        <taxon>Campylobacterota</taxon>
        <taxon>Epsilonproteobacteria</taxon>
        <taxon>Nautiliales</taxon>
        <taxon>Nitratiruptoraceae</taxon>
        <taxon>Nitratiruptor</taxon>
    </lineage>
</organism>